<keyword evidence="4" id="KW-1185">Reference proteome</keyword>
<sequence length="195" mass="20908">MDLSERVPDVPRTATSVLVLRSAGDAPSDRAYGRLLVEDASGVRVAGVSFSGTPDRWLDGWEETLGGPPAAAALVTGTDAASRASDSGVTVYGVPSPADLTGIGMKLSSRLTDWEAADGEVVVAVESLTLLLQYSRLETLYRFLHVLTGRLAAVGARGQFFLDPTAHDEMTVNTLKTLFDAVVERRDDEWRVDSR</sequence>
<dbReference type="Proteomes" id="UP000199289">
    <property type="component" value="Unassembled WGS sequence"/>
</dbReference>
<organism evidence="2 3">
    <name type="scientific">Halopelagius longus</name>
    <dbReference type="NCBI Taxonomy" id="1236180"/>
    <lineage>
        <taxon>Archaea</taxon>
        <taxon>Methanobacteriati</taxon>
        <taxon>Methanobacteriota</taxon>
        <taxon>Stenosarchaea group</taxon>
        <taxon>Halobacteria</taxon>
        <taxon>Halobacteriales</taxon>
        <taxon>Haloferacaceae</taxon>
    </lineage>
</organism>
<dbReference type="EMBL" id="FNKQ01000003">
    <property type="protein sequence ID" value="SDQ85362.1"/>
    <property type="molecule type" value="Genomic_DNA"/>
</dbReference>
<evidence type="ECO:0000313" key="2">
    <source>
        <dbReference type="EMBL" id="SDQ85362.1"/>
    </source>
</evidence>
<dbReference type="AlphaFoldDB" id="A0A1H1E9C3"/>
<accession>A0A1H1E9C3</accession>
<dbReference type="Pfam" id="PF24336">
    <property type="entry name" value="DUF7504"/>
    <property type="match status" value="1"/>
</dbReference>
<evidence type="ECO:0000313" key="1">
    <source>
        <dbReference type="EMBL" id="RDI71663.1"/>
    </source>
</evidence>
<protein>
    <recommendedName>
        <fullName evidence="5">Recombinase RecA</fullName>
    </recommendedName>
</protein>
<dbReference type="InterPro" id="IPR055927">
    <property type="entry name" value="DUF7504"/>
</dbReference>
<dbReference type="Proteomes" id="UP000255421">
    <property type="component" value="Unassembled WGS sequence"/>
</dbReference>
<proteinExistence type="predicted"/>
<name>A0A1H1E9C3_9EURY</name>
<reference evidence="1 4" key="3">
    <citation type="submission" date="2018-07" db="EMBL/GenBank/DDBJ databases">
        <title>Genome sequence of extremly halophilic archaeon Halopelagius longus strain BC12-B1.</title>
        <authorList>
            <person name="Zhang X."/>
        </authorList>
    </citation>
    <scope>NUCLEOTIDE SEQUENCE [LARGE SCALE GENOMIC DNA]</scope>
    <source>
        <strain evidence="1 4">BC12-B1</strain>
    </source>
</reference>
<reference evidence="2" key="1">
    <citation type="submission" date="2016-10" db="EMBL/GenBank/DDBJ databases">
        <authorList>
            <person name="de Groot N.N."/>
        </authorList>
    </citation>
    <scope>NUCLEOTIDE SEQUENCE [LARGE SCALE GENOMIC DNA]</scope>
    <source>
        <strain evidence="2">CGMCC 1.12397</strain>
    </source>
</reference>
<reference evidence="3" key="2">
    <citation type="submission" date="2016-10" db="EMBL/GenBank/DDBJ databases">
        <authorList>
            <person name="Varghese N."/>
            <person name="Submissions S."/>
        </authorList>
    </citation>
    <scope>NUCLEOTIDE SEQUENCE [LARGE SCALE GENOMIC DNA]</scope>
    <source>
        <strain evidence="3">CGMCC 1.12397</strain>
    </source>
</reference>
<evidence type="ECO:0000313" key="3">
    <source>
        <dbReference type="Proteomes" id="UP000199289"/>
    </source>
</evidence>
<dbReference type="EMBL" id="QQST01000001">
    <property type="protein sequence ID" value="RDI71663.1"/>
    <property type="molecule type" value="Genomic_DNA"/>
</dbReference>
<evidence type="ECO:0000313" key="4">
    <source>
        <dbReference type="Proteomes" id="UP000255421"/>
    </source>
</evidence>
<gene>
    <name evidence="1" type="ORF">DWB78_07945</name>
    <name evidence="2" type="ORF">SAMN05216278_2798</name>
</gene>
<dbReference type="OrthoDB" id="109251at2157"/>
<evidence type="ECO:0008006" key="5">
    <source>
        <dbReference type="Google" id="ProtNLM"/>
    </source>
</evidence>
<dbReference type="RefSeq" id="WP_092538300.1">
    <property type="nucleotide sequence ID" value="NZ_FNKQ01000003.1"/>
</dbReference>